<dbReference type="InterPro" id="IPR029069">
    <property type="entry name" value="HotDog_dom_sf"/>
</dbReference>
<dbReference type="OrthoDB" id="2831072at2759"/>
<dbReference type="Gene3D" id="3.10.129.10">
    <property type="entry name" value="Hotdog Thioesterase"/>
    <property type="match status" value="1"/>
</dbReference>
<dbReference type="RefSeq" id="XP_007324904.1">
    <property type="nucleotide sequence ID" value="XM_007324842.1"/>
</dbReference>
<protein>
    <recommendedName>
        <fullName evidence="2">Thioesterase domain-containing protein</fullName>
    </recommendedName>
</protein>
<gene>
    <name evidence="1" type="ORF">SERLADRAFT_481198</name>
</gene>
<sequence>MASDPLAFFRSLPDLDVGHIKGNVSLEDKNLNAKVLKYFVASKPCFGTDIGHRLGITDINLFRGPGNRLEAETILEIGVEEDMCNAWKSLHGACAAYLADVGALGPLIVLGTATGRNTVGMAATMNLIFHDAPQLGAQLKIVNTSITLQGLLMTSRSEIRDKVSEKVYVSGVLNSVRVPPADALKRANKL</sequence>
<accession>F8PET0</accession>
<dbReference type="EMBL" id="GL945469">
    <property type="protein sequence ID" value="EGO18367.1"/>
    <property type="molecule type" value="Genomic_DNA"/>
</dbReference>
<name>F8PET0_SERL9</name>
<proteinExistence type="predicted"/>
<dbReference type="KEGG" id="sla:SERLADRAFT_481198"/>
<reference evidence="1" key="1">
    <citation type="submission" date="2011-04" db="EMBL/GenBank/DDBJ databases">
        <title>Evolution of plant cell wall degrading machinery underlies the functional diversity of forest fungi.</title>
        <authorList>
            <consortium name="US DOE Joint Genome Institute (JGI-PGF)"/>
            <person name="Eastwood D.C."/>
            <person name="Floudas D."/>
            <person name="Binder M."/>
            <person name="Majcherczyk A."/>
            <person name="Schneider P."/>
            <person name="Aerts A."/>
            <person name="Asiegbu F.O."/>
            <person name="Baker S.E."/>
            <person name="Barry K."/>
            <person name="Bendiksby M."/>
            <person name="Blumentritt M."/>
            <person name="Coutinho P.M."/>
            <person name="Cullen D."/>
            <person name="Cullen D."/>
            <person name="Gathman A."/>
            <person name="Goodell B."/>
            <person name="Henrissat B."/>
            <person name="Ihrmark K."/>
            <person name="Kauserud H."/>
            <person name="Kohler A."/>
            <person name="LaButti K."/>
            <person name="Lapidus A."/>
            <person name="Lavin J.L."/>
            <person name="Lee Y.-H."/>
            <person name="Lindquist E."/>
            <person name="Lilly W."/>
            <person name="Lucas S."/>
            <person name="Morin E."/>
            <person name="Murat C."/>
            <person name="Oguiza J.A."/>
            <person name="Park J."/>
            <person name="Pisabarro A.G."/>
            <person name="Riley R."/>
            <person name="Rosling A."/>
            <person name="Salamov A."/>
            <person name="Schmidt O."/>
            <person name="Schmutz J."/>
            <person name="Skrede I."/>
            <person name="Stenlid J."/>
            <person name="Wiebenga A."/>
            <person name="Xie X."/>
            <person name="Kues U."/>
            <person name="Hibbett D.S."/>
            <person name="Hoffmeister D."/>
            <person name="Hogberg N."/>
            <person name="Martin F."/>
            <person name="Grigoriev I.V."/>
            <person name="Watkinson S.C."/>
        </authorList>
    </citation>
    <scope>NUCLEOTIDE SEQUENCE</scope>
    <source>
        <strain evidence="1">S7.9</strain>
    </source>
</reference>
<organism>
    <name type="scientific">Serpula lacrymans var. lacrymans (strain S7.9)</name>
    <name type="common">Dry rot fungus</name>
    <dbReference type="NCBI Taxonomy" id="578457"/>
    <lineage>
        <taxon>Eukaryota</taxon>
        <taxon>Fungi</taxon>
        <taxon>Dikarya</taxon>
        <taxon>Basidiomycota</taxon>
        <taxon>Agaricomycotina</taxon>
        <taxon>Agaricomycetes</taxon>
        <taxon>Agaricomycetidae</taxon>
        <taxon>Boletales</taxon>
        <taxon>Coniophorineae</taxon>
        <taxon>Serpulaceae</taxon>
        <taxon>Serpula</taxon>
    </lineage>
</organism>
<evidence type="ECO:0008006" key="2">
    <source>
        <dbReference type="Google" id="ProtNLM"/>
    </source>
</evidence>
<dbReference type="Proteomes" id="UP000008064">
    <property type="component" value="Unassembled WGS sequence"/>
</dbReference>
<dbReference type="GeneID" id="18821661"/>
<dbReference type="AlphaFoldDB" id="F8PET0"/>
<dbReference type="SUPFAM" id="SSF54637">
    <property type="entry name" value="Thioesterase/thiol ester dehydrase-isomerase"/>
    <property type="match status" value="1"/>
</dbReference>
<evidence type="ECO:0000313" key="1">
    <source>
        <dbReference type="EMBL" id="EGO18367.1"/>
    </source>
</evidence>
<dbReference type="HOGENOM" id="CLU_085799_2_0_1"/>